<dbReference type="InterPro" id="IPR032599">
    <property type="entry name" value="YcdB/YcdC_rep_domain"/>
</dbReference>
<evidence type="ECO:0000259" key="3">
    <source>
        <dbReference type="Pfam" id="PF00395"/>
    </source>
</evidence>
<dbReference type="eggNOG" id="ENOG502ZA5A">
    <property type="taxonomic scope" value="Bacteria"/>
</dbReference>
<protein>
    <submittedName>
        <fullName evidence="5">Uncharacterized protein</fullName>
    </submittedName>
</protein>
<dbReference type="HOGENOM" id="CLU_019560_0_0_9"/>
<evidence type="ECO:0000256" key="1">
    <source>
        <dbReference type="ARBA" id="ARBA00022737"/>
    </source>
</evidence>
<feature type="domain" description="SLH" evidence="3">
    <location>
        <begin position="724"/>
        <end position="764"/>
    </location>
</feature>
<reference evidence="6" key="1">
    <citation type="journal article" date="2016" name="Genome Announc.">
        <title>Complete genome sequence of Alkaliphilus metalliredigens strain QYMF, an alkaliphilic and metal-reducing bacterium isolated from borax-contaminated leachate ponds.</title>
        <authorList>
            <person name="Hwang C."/>
            <person name="Copeland A."/>
            <person name="Lucas S."/>
            <person name="Lapidus A."/>
            <person name="Barry K."/>
            <person name="Detter J.C."/>
            <person name="Glavina Del Rio T."/>
            <person name="Hammon N."/>
            <person name="Israni S."/>
            <person name="Dalin E."/>
            <person name="Tice H."/>
            <person name="Pitluck S."/>
            <person name="Chertkov O."/>
            <person name="Brettin T."/>
            <person name="Bruce D."/>
            <person name="Han C."/>
            <person name="Schmutz J."/>
            <person name="Larimer F."/>
            <person name="Land M.L."/>
            <person name="Hauser L."/>
            <person name="Kyrpides N."/>
            <person name="Mikhailova N."/>
            <person name="Ye Q."/>
            <person name="Zhou J."/>
            <person name="Richardson P."/>
            <person name="Fields M.W."/>
        </authorList>
    </citation>
    <scope>NUCLEOTIDE SEQUENCE [LARGE SCALE GENOMIC DNA]</scope>
    <source>
        <strain evidence="6">QYMF</strain>
    </source>
</reference>
<dbReference type="EMBL" id="CP000724">
    <property type="protein sequence ID" value="ABR47688.1"/>
    <property type="molecule type" value="Genomic_DNA"/>
</dbReference>
<dbReference type="Pfam" id="PF00395">
    <property type="entry name" value="SLH"/>
    <property type="match status" value="1"/>
</dbReference>
<evidence type="ECO:0000313" key="5">
    <source>
        <dbReference type="EMBL" id="ABR47688.1"/>
    </source>
</evidence>
<dbReference type="Pfam" id="PF16244">
    <property type="entry name" value="DUF4901"/>
    <property type="match status" value="2"/>
</dbReference>
<evidence type="ECO:0000259" key="4">
    <source>
        <dbReference type="Pfam" id="PF16244"/>
    </source>
</evidence>
<dbReference type="Proteomes" id="UP000001572">
    <property type="component" value="Chromosome"/>
</dbReference>
<dbReference type="AlphaFoldDB" id="A6TNC0"/>
<accession>A6TNC0</accession>
<dbReference type="RefSeq" id="WP_012062726.1">
    <property type="nucleotide sequence ID" value="NC_009633.1"/>
</dbReference>
<evidence type="ECO:0000313" key="6">
    <source>
        <dbReference type="Proteomes" id="UP000001572"/>
    </source>
</evidence>
<keyword evidence="1" id="KW-0677">Repeat</keyword>
<dbReference type="InterPro" id="IPR001119">
    <property type="entry name" value="SLH_dom"/>
</dbReference>
<evidence type="ECO:0000256" key="2">
    <source>
        <dbReference type="SAM" id="SignalP"/>
    </source>
</evidence>
<dbReference type="KEGG" id="amt:Amet_1492"/>
<feature type="chain" id="PRO_5039725543" evidence="2">
    <location>
        <begin position="24"/>
        <end position="779"/>
    </location>
</feature>
<dbReference type="OrthoDB" id="2473368at2"/>
<keyword evidence="2" id="KW-0732">Signal</keyword>
<sequence>MKFRKTISFIMVGGLLFSGGTVAFGQGTNASITMSVERAVSHPGAENTTTDSNLSESQALELAKEYMESFYGENMEKEEFDTQASYRENWQNPEEYTWEIAFSRHSRDSYFHANVTIRDIDEKLMSIRKHSDYRGEAVQIAKYTKEEAEKIAYNFIKDFKPDSMEQLIVGTSPHMRYYDHVNSSGLNPREYHIFYTRQENDIPVVGDGIQIGVNNATGEVTSYSYNWNEKELPAADATISAEEARGMFKEKLDFQLNYISVRDRSEPYGEEIEKVRLTYSPSFNGGSLIDATTGQMIDPVVTTKDKSKTVDISEKQRKQFGKLTSKTEQRTSEMTREEAVSLANQIFEEIYDGQEINIERTSYNSSMNYGQGGNRKTWDIQFGVKDQYRLSGNVAIDALTGEVMRLNLHSWGIRERAMESGEEFTPEVEWEDAYDIAIEVVKTLFPEKLKDLDYEQTYHEQIHYYNDMKIINPEYSFNFERVENHIPYRDNSINVSIDSSTGMLQRVFYRWNDVQLPETQKILDKQDLMDVYMQQSKAELSYSTIRDREANGQDIKLVYVNSPNNSVIHQNIDAHTGMLLDWNGQEVDKEDGEIQDITKKIQGHWAEKELKIMVANGVIDLEKFDVGDKMTKNEIIKMMVKAVGYEMYGGQNLEELKFIDVDSKDDYYNYLQAATMYQFIENEQKIFDGYNTVSRENLAEMLIKMTTLEKAATIEGIYTLPVEDIEAIDKEKIGHIAILHGLEIMKSEGERYNPQEAVTLEEAAVSIYRAFEIFGRQMN</sequence>
<proteinExistence type="predicted"/>
<organism evidence="5 6">
    <name type="scientific">Alkaliphilus metalliredigens (strain QYMF)</name>
    <dbReference type="NCBI Taxonomy" id="293826"/>
    <lineage>
        <taxon>Bacteria</taxon>
        <taxon>Bacillati</taxon>
        <taxon>Bacillota</taxon>
        <taxon>Clostridia</taxon>
        <taxon>Peptostreptococcales</taxon>
        <taxon>Natronincolaceae</taxon>
        <taxon>Alkaliphilus</taxon>
    </lineage>
</organism>
<dbReference type="STRING" id="293826.Amet_1492"/>
<gene>
    <name evidence="5" type="ordered locus">Amet_1492</name>
</gene>
<name>A6TNC0_ALKMQ</name>
<keyword evidence="6" id="KW-1185">Reference proteome</keyword>
<feature type="domain" description="YcdB/YcdC repeated" evidence="4">
    <location>
        <begin position="88"/>
        <end position="227"/>
    </location>
</feature>
<feature type="domain" description="YcdB/YcdC repeated" evidence="4">
    <location>
        <begin position="392"/>
        <end position="504"/>
    </location>
</feature>
<feature type="signal peptide" evidence="2">
    <location>
        <begin position="1"/>
        <end position="23"/>
    </location>
</feature>